<evidence type="ECO:0000313" key="3">
    <source>
        <dbReference type="Proteomes" id="UP000019116"/>
    </source>
</evidence>
<protein>
    <submittedName>
        <fullName evidence="2">Uncharacterized protein</fullName>
    </submittedName>
</protein>
<accession>A0A3B6U9J1</accession>
<dbReference type="Gramene" id="TraesCSU03G0505300.1">
    <property type="protein sequence ID" value="TraesCSU03G0505300.1.CDS"/>
    <property type="gene ID" value="TraesCSU03G0505300"/>
</dbReference>
<evidence type="ECO:0000256" key="1">
    <source>
        <dbReference type="SAM" id="MobiDB-lite"/>
    </source>
</evidence>
<keyword evidence="3" id="KW-1185">Reference proteome</keyword>
<evidence type="ECO:0000313" key="2">
    <source>
        <dbReference type="EnsemblPlants" id="TraesCSU02G260400.1"/>
    </source>
</evidence>
<reference evidence="2" key="2">
    <citation type="submission" date="2018-10" db="UniProtKB">
        <authorList>
            <consortium name="EnsemblPlants"/>
        </authorList>
    </citation>
    <scope>IDENTIFICATION</scope>
</reference>
<organism evidence="2">
    <name type="scientific">Triticum aestivum</name>
    <name type="common">Wheat</name>
    <dbReference type="NCBI Taxonomy" id="4565"/>
    <lineage>
        <taxon>Eukaryota</taxon>
        <taxon>Viridiplantae</taxon>
        <taxon>Streptophyta</taxon>
        <taxon>Embryophyta</taxon>
        <taxon>Tracheophyta</taxon>
        <taxon>Spermatophyta</taxon>
        <taxon>Magnoliopsida</taxon>
        <taxon>Liliopsida</taxon>
        <taxon>Poales</taxon>
        <taxon>Poaceae</taxon>
        <taxon>BOP clade</taxon>
        <taxon>Pooideae</taxon>
        <taxon>Triticodae</taxon>
        <taxon>Triticeae</taxon>
        <taxon>Triticinae</taxon>
        <taxon>Triticum</taxon>
    </lineage>
</organism>
<dbReference type="Proteomes" id="UP000019116">
    <property type="component" value="Chromosome Un"/>
</dbReference>
<dbReference type="Gramene" id="TraesCSU02G260400.1">
    <property type="protein sequence ID" value="TraesCSU02G260400.1"/>
    <property type="gene ID" value="TraesCSU02G260400"/>
</dbReference>
<dbReference type="AlphaFoldDB" id="A0A3B6U9J1"/>
<feature type="compositionally biased region" description="Basic and acidic residues" evidence="1">
    <location>
        <begin position="44"/>
        <end position="64"/>
    </location>
</feature>
<feature type="region of interest" description="Disordered" evidence="1">
    <location>
        <begin position="44"/>
        <end position="78"/>
    </location>
</feature>
<reference evidence="2" key="1">
    <citation type="submission" date="2018-08" db="EMBL/GenBank/DDBJ databases">
        <authorList>
            <person name="Rossello M."/>
        </authorList>
    </citation>
    <scope>NUCLEOTIDE SEQUENCE [LARGE SCALE GENOMIC DNA]</scope>
    <source>
        <strain evidence="2">cv. Chinese Spring</strain>
    </source>
</reference>
<dbReference type="EnsemblPlants" id="TraesCSU02G260400.1">
    <property type="protein sequence ID" value="TraesCSU02G260400.1"/>
    <property type="gene ID" value="TraesCSU02G260400"/>
</dbReference>
<dbReference type="Gramene" id="TraesNOR7B03G04295000.3">
    <property type="protein sequence ID" value="TraesNOR7B03G04295000.3"/>
    <property type="gene ID" value="TraesNOR7B03G04295000"/>
</dbReference>
<sequence length="205" mass="22871">MAVEKMHLSMPLPAGLEGFPFTTFQAELEAFTVKLRAEAKKAKAKPEVKEAKAKEEKAKPEVKAKVKKAKAKEAKPEVEAKSKEVKAKVELRTLTKEEEEALIKFVALLEKEEDFLDAKAEAEKEAEKCGSKRKVELERDEEGAAFLAWIESTKPQTDQVDYSDGDVSDGYHSQDDNIGSDGRVMSRYERHVQANNARCPFLVGA</sequence>
<feature type="region of interest" description="Disordered" evidence="1">
    <location>
        <begin position="157"/>
        <end position="181"/>
    </location>
</feature>
<name>A0A3B6U9J1_WHEAT</name>
<proteinExistence type="predicted"/>